<dbReference type="SUPFAM" id="SSF50985">
    <property type="entry name" value="RCC1/BLIP-II"/>
    <property type="match status" value="1"/>
</dbReference>
<feature type="compositionally biased region" description="Basic and acidic residues" evidence="2">
    <location>
        <begin position="529"/>
        <end position="539"/>
    </location>
</feature>
<dbReference type="STRING" id="199890.A0A182PJZ0"/>
<evidence type="ECO:0000256" key="1">
    <source>
        <dbReference type="PROSITE-ProRule" id="PRU00235"/>
    </source>
</evidence>
<evidence type="ECO:0000256" key="2">
    <source>
        <dbReference type="SAM" id="MobiDB-lite"/>
    </source>
</evidence>
<evidence type="ECO:0000313" key="3">
    <source>
        <dbReference type="EnsemblMetazoa" id="AEPI007256-PA"/>
    </source>
</evidence>
<keyword evidence="4" id="KW-1185">Reference proteome</keyword>
<accession>A0A182PJZ0</accession>
<protein>
    <submittedName>
        <fullName evidence="3">Uncharacterized protein</fullName>
    </submittedName>
</protein>
<dbReference type="InterPro" id="IPR009091">
    <property type="entry name" value="RCC1/BLIP-II"/>
</dbReference>
<dbReference type="Pfam" id="PF00415">
    <property type="entry name" value="RCC1"/>
    <property type="match status" value="1"/>
</dbReference>
<dbReference type="PANTHER" id="PTHR45982:SF1">
    <property type="entry name" value="REGULATOR OF CHROMOSOME CONDENSATION"/>
    <property type="match status" value="1"/>
</dbReference>
<evidence type="ECO:0000313" key="4">
    <source>
        <dbReference type="Proteomes" id="UP000075885"/>
    </source>
</evidence>
<reference evidence="4" key="1">
    <citation type="submission" date="2013-03" db="EMBL/GenBank/DDBJ databases">
        <title>The Genome Sequence of Anopheles epiroticus epiroticus2.</title>
        <authorList>
            <consortium name="The Broad Institute Genomics Platform"/>
            <person name="Neafsey D.E."/>
            <person name="Howell P."/>
            <person name="Walker B."/>
            <person name="Young S.K."/>
            <person name="Zeng Q."/>
            <person name="Gargeya S."/>
            <person name="Fitzgerald M."/>
            <person name="Haas B."/>
            <person name="Abouelleil A."/>
            <person name="Allen A.W."/>
            <person name="Alvarado L."/>
            <person name="Arachchi H.M."/>
            <person name="Berlin A.M."/>
            <person name="Chapman S.B."/>
            <person name="Gainer-Dewar J."/>
            <person name="Goldberg J."/>
            <person name="Griggs A."/>
            <person name="Gujja S."/>
            <person name="Hansen M."/>
            <person name="Howarth C."/>
            <person name="Imamovic A."/>
            <person name="Ireland A."/>
            <person name="Larimer J."/>
            <person name="McCowan C."/>
            <person name="Murphy C."/>
            <person name="Pearson M."/>
            <person name="Poon T.W."/>
            <person name="Priest M."/>
            <person name="Roberts A."/>
            <person name="Saif S."/>
            <person name="Shea T."/>
            <person name="Sisk P."/>
            <person name="Sykes S."/>
            <person name="Wortman J."/>
            <person name="Nusbaum C."/>
            <person name="Birren B."/>
        </authorList>
    </citation>
    <scope>NUCLEOTIDE SEQUENCE [LARGE SCALE GENOMIC DNA]</scope>
    <source>
        <strain evidence="4">Epiroticus2</strain>
    </source>
</reference>
<dbReference type="InterPro" id="IPR051553">
    <property type="entry name" value="Ran_GTPase-activating"/>
</dbReference>
<dbReference type="InterPro" id="IPR000408">
    <property type="entry name" value="Reg_chr_condens"/>
</dbReference>
<organism evidence="3 4">
    <name type="scientific">Anopheles epiroticus</name>
    <dbReference type="NCBI Taxonomy" id="199890"/>
    <lineage>
        <taxon>Eukaryota</taxon>
        <taxon>Metazoa</taxon>
        <taxon>Ecdysozoa</taxon>
        <taxon>Arthropoda</taxon>
        <taxon>Hexapoda</taxon>
        <taxon>Insecta</taxon>
        <taxon>Pterygota</taxon>
        <taxon>Neoptera</taxon>
        <taxon>Endopterygota</taxon>
        <taxon>Diptera</taxon>
        <taxon>Nematocera</taxon>
        <taxon>Culicoidea</taxon>
        <taxon>Culicidae</taxon>
        <taxon>Anophelinae</taxon>
        <taxon>Anopheles</taxon>
    </lineage>
</organism>
<dbReference type="PANTHER" id="PTHR45982">
    <property type="entry name" value="REGULATOR OF CHROMOSOME CONDENSATION"/>
    <property type="match status" value="1"/>
</dbReference>
<feature type="compositionally biased region" description="Low complexity" evidence="2">
    <location>
        <begin position="614"/>
        <end position="628"/>
    </location>
</feature>
<feature type="repeat" description="RCC1" evidence="1">
    <location>
        <begin position="229"/>
        <end position="279"/>
    </location>
</feature>
<dbReference type="Pfam" id="PF13540">
    <property type="entry name" value="RCC1_2"/>
    <property type="match status" value="1"/>
</dbReference>
<reference evidence="3" key="2">
    <citation type="submission" date="2020-05" db="UniProtKB">
        <authorList>
            <consortium name="EnsemblMetazoa"/>
        </authorList>
    </citation>
    <scope>IDENTIFICATION</scope>
    <source>
        <strain evidence="3">Epiroticus2</strain>
    </source>
</reference>
<feature type="region of interest" description="Disordered" evidence="2">
    <location>
        <begin position="500"/>
        <end position="630"/>
    </location>
</feature>
<dbReference type="GO" id="GO:0005737">
    <property type="term" value="C:cytoplasm"/>
    <property type="evidence" value="ECO:0007669"/>
    <property type="project" value="TreeGrafter"/>
</dbReference>
<sequence>MCNTTDQTGGAMHADIEVPDTGAVFTLGRSYLYDDTIKEQTTPRNDTPTSTDPHGENGLDPQPTKGDRPTRQQSYFFVKNDPIVKIVCGSKQSGVICESGRLFVWGLNAHGQLGLGRTETVHKPSCVRTIKRLKERVQSFCFGGNGFAVILTACGKVFYSGKNVFPFNAKIDSLMKATSLHKNPTDNSEYTPYPVELREFAHCLQESEDESFTEVVAGFNHFILLTSSGNCYGWGYNSHQQLGGVDSLNILIQPERIALDEPVAHVLCGNYCTLIVTQVNALYLVGKFQKIIIPVLKELSNCVLPDRVIGGEITGWDCVYLLLASGQVYRSNRTKSVEDLRFEPFDHIEGLLADNEYVTKISSANDSVSFVTSNGRLLTTYDEDCPFTASDHFKELTKFRHFNVTDIASGHEHSLVLAYPAVERLDVTHALELLRNATPMPTELQLDAQKAQDFIRNEKRRLRREHVEREISKDESIAILTSERGDADVRFIDNGVNIASPVTPNGKHHKRHHDHLKPSDAADADDEADRFSAHRDVVPRKTHTPNISQLIDYSDDDNDSISSQSTFHDEEEERSDEKRTNSKQTLEGYNGQSKNGNSGNDSNNNTRNEDARKLSLGSKLNGSLGSTKSSDRMRKFFKELKSKSMDVSCKNPGVVLDDDVKYSKNDQIIHAEDRASKVCTLM</sequence>
<feature type="compositionally biased region" description="Polar residues" evidence="2">
    <location>
        <begin position="39"/>
        <end position="52"/>
    </location>
</feature>
<dbReference type="Gene3D" id="2.130.10.30">
    <property type="entry name" value="Regulator of chromosome condensation 1/beta-lactamase-inhibitor protein II"/>
    <property type="match status" value="1"/>
</dbReference>
<name>A0A182PJZ0_9DIPT</name>
<dbReference type="EnsemblMetazoa" id="AEPI007256-RA">
    <property type="protein sequence ID" value="AEPI007256-PA"/>
    <property type="gene ID" value="AEPI007256"/>
</dbReference>
<dbReference type="AlphaFoldDB" id="A0A182PJZ0"/>
<dbReference type="VEuPathDB" id="VectorBase:AEPI007256"/>
<dbReference type="PROSITE" id="PS50012">
    <property type="entry name" value="RCC1_3"/>
    <property type="match status" value="2"/>
</dbReference>
<dbReference type="Proteomes" id="UP000075885">
    <property type="component" value="Unassembled WGS sequence"/>
</dbReference>
<feature type="compositionally biased region" description="Basic residues" evidence="2">
    <location>
        <begin position="506"/>
        <end position="515"/>
    </location>
</feature>
<feature type="repeat" description="RCC1" evidence="1">
    <location>
        <begin position="100"/>
        <end position="153"/>
    </location>
</feature>
<proteinExistence type="predicted"/>
<feature type="compositionally biased region" description="Low complexity" evidence="2">
    <location>
        <begin position="590"/>
        <end position="606"/>
    </location>
</feature>
<dbReference type="GO" id="GO:0005085">
    <property type="term" value="F:guanyl-nucleotide exchange factor activity"/>
    <property type="evidence" value="ECO:0007669"/>
    <property type="project" value="TreeGrafter"/>
</dbReference>
<feature type="region of interest" description="Disordered" evidence="2">
    <location>
        <begin position="36"/>
        <end position="70"/>
    </location>
</feature>